<dbReference type="PROSITE" id="PS51257">
    <property type="entry name" value="PROKAR_LIPOPROTEIN"/>
    <property type="match status" value="1"/>
</dbReference>
<dbReference type="EMBL" id="RQET01000014">
    <property type="protein sequence ID" value="TGK06125.1"/>
    <property type="molecule type" value="Genomic_DNA"/>
</dbReference>
<gene>
    <name evidence="1" type="ORF">EHO60_16135</name>
</gene>
<comment type="caution">
    <text evidence="1">The sequence shown here is derived from an EMBL/GenBank/DDBJ whole genome shotgun (WGS) entry which is preliminary data.</text>
</comment>
<evidence type="ECO:0000313" key="1">
    <source>
        <dbReference type="EMBL" id="TGK06125.1"/>
    </source>
</evidence>
<dbReference type="AlphaFoldDB" id="A0A4R9G4R5"/>
<protein>
    <recommendedName>
        <fullName evidence="3">Lipoprotein</fullName>
    </recommendedName>
</protein>
<dbReference type="Proteomes" id="UP000298458">
    <property type="component" value="Unassembled WGS sequence"/>
</dbReference>
<dbReference type="OrthoDB" id="5765949at2"/>
<reference evidence="1" key="1">
    <citation type="journal article" date="2019" name="PLoS Negl. Trop. Dis.">
        <title>Revisiting the worldwide diversity of Leptospira species in the environment.</title>
        <authorList>
            <person name="Vincent A.T."/>
            <person name="Schiettekatte O."/>
            <person name="Bourhy P."/>
            <person name="Veyrier F.J."/>
            <person name="Picardeau M."/>
        </authorList>
    </citation>
    <scope>NUCLEOTIDE SEQUENCE [LARGE SCALE GENOMIC DNA]</scope>
    <source>
        <strain evidence="1">SSW15</strain>
    </source>
</reference>
<organism evidence="1 2">
    <name type="scientific">Leptospira fletcheri</name>
    <dbReference type="NCBI Taxonomy" id="2484981"/>
    <lineage>
        <taxon>Bacteria</taxon>
        <taxon>Pseudomonadati</taxon>
        <taxon>Spirochaetota</taxon>
        <taxon>Spirochaetia</taxon>
        <taxon>Leptospirales</taxon>
        <taxon>Leptospiraceae</taxon>
        <taxon>Leptospira</taxon>
    </lineage>
</organism>
<accession>A0A4R9G4R5</accession>
<dbReference type="RefSeq" id="WP_135769255.1">
    <property type="nucleotide sequence ID" value="NZ_RQET01000014.1"/>
</dbReference>
<evidence type="ECO:0008006" key="3">
    <source>
        <dbReference type="Google" id="ProtNLM"/>
    </source>
</evidence>
<name>A0A4R9G4R5_9LEPT</name>
<sequence>MKFILSIFSILFIGCVSNPYVEFYSDHSAGRHKPNQILASSNKEPELRSYSTDPVNDDLRMVENGYMVVGESSFKATPNKIWSGDLRDAAFEFDAEIVLFGSRFDHSYSYSSSNFVYGTALTPAGRTISYQGYQPSV</sequence>
<proteinExistence type="predicted"/>
<evidence type="ECO:0000313" key="2">
    <source>
        <dbReference type="Proteomes" id="UP000298458"/>
    </source>
</evidence>
<keyword evidence="2" id="KW-1185">Reference proteome</keyword>